<accession>A0A9D1SMV2</accession>
<keyword evidence="1" id="KW-0472">Membrane</keyword>
<feature type="transmembrane region" description="Helical" evidence="1">
    <location>
        <begin position="143"/>
        <end position="166"/>
    </location>
</feature>
<feature type="transmembrane region" description="Helical" evidence="1">
    <location>
        <begin position="113"/>
        <end position="131"/>
    </location>
</feature>
<dbReference type="Pfam" id="PF03729">
    <property type="entry name" value="DUF308"/>
    <property type="match status" value="2"/>
</dbReference>
<dbReference type="EMBL" id="DVNO01000035">
    <property type="protein sequence ID" value="HIU65765.1"/>
    <property type="molecule type" value="Genomic_DNA"/>
</dbReference>
<feature type="transmembrane region" description="Helical" evidence="1">
    <location>
        <begin position="172"/>
        <end position="191"/>
    </location>
</feature>
<dbReference type="PANTHER" id="PTHR34989:SF1">
    <property type="entry name" value="PROTEIN HDED"/>
    <property type="match status" value="1"/>
</dbReference>
<keyword evidence="1" id="KW-1133">Transmembrane helix</keyword>
<feature type="transmembrane region" description="Helical" evidence="1">
    <location>
        <begin position="85"/>
        <end position="107"/>
    </location>
</feature>
<reference evidence="2" key="1">
    <citation type="submission" date="2020-10" db="EMBL/GenBank/DDBJ databases">
        <authorList>
            <person name="Gilroy R."/>
        </authorList>
    </citation>
    <scope>NUCLEOTIDE SEQUENCE</scope>
    <source>
        <strain evidence="2">CHK136-897</strain>
    </source>
</reference>
<comment type="caution">
    <text evidence="2">The sequence shown here is derived from an EMBL/GenBank/DDBJ whole genome shotgun (WGS) entry which is preliminary data.</text>
</comment>
<evidence type="ECO:0000313" key="2">
    <source>
        <dbReference type="EMBL" id="HIU65765.1"/>
    </source>
</evidence>
<dbReference type="PANTHER" id="PTHR34989">
    <property type="entry name" value="PROTEIN HDED"/>
    <property type="match status" value="1"/>
</dbReference>
<dbReference type="AlphaFoldDB" id="A0A9D1SMV2"/>
<dbReference type="InterPro" id="IPR052712">
    <property type="entry name" value="Acid_resist_chaperone_HdeD"/>
</dbReference>
<evidence type="ECO:0000256" key="1">
    <source>
        <dbReference type="SAM" id="Phobius"/>
    </source>
</evidence>
<sequence length="200" mass="22167">MPKTKKTSNSKRTSMIAGSIRRLYNKSAPLLICEALLFGVAAVLMFIKPVAVLTALTFVIGVALVLFGLYRTIAGFLVSRDMGGGWFDVVFGLVNVVLGVLFCIYPVGSVVSLVYIFVLLFLFKALRALIFSINMIRAKFGHYWFDLIMSLVLIALAVFLLVYPVAGAVVMIYYLAISLLLYAAADIYMYIELLKLKRLV</sequence>
<keyword evidence="1" id="KW-0812">Transmembrane</keyword>
<feature type="transmembrane region" description="Helical" evidence="1">
    <location>
        <begin position="28"/>
        <end position="47"/>
    </location>
</feature>
<dbReference type="InterPro" id="IPR005325">
    <property type="entry name" value="DUF308_memb"/>
</dbReference>
<feature type="transmembrane region" description="Helical" evidence="1">
    <location>
        <begin position="53"/>
        <end position="73"/>
    </location>
</feature>
<proteinExistence type="predicted"/>
<reference evidence="2" key="2">
    <citation type="journal article" date="2021" name="PeerJ">
        <title>Extensive microbial diversity within the chicken gut microbiome revealed by metagenomics and culture.</title>
        <authorList>
            <person name="Gilroy R."/>
            <person name="Ravi A."/>
            <person name="Getino M."/>
            <person name="Pursley I."/>
            <person name="Horton D.L."/>
            <person name="Alikhan N.F."/>
            <person name="Baker D."/>
            <person name="Gharbi K."/>
            <person name="Hall N."/>
            <person name="Watson M."/>
            <person name="Adriaenssens E.M."/>
            <person name="Foster-Nyarko E."/>
            <person name="Jarju S."/>
            <person name="Secka A."/>
            <person name="Antonio M."/>
            <person name="Oren A."/>
            <person name="Chaudhuri R.R."/>
            <person name="La Ragione R."/>
            <person name="Hildebrand F."/>
            <person name="Pallen M.J."/>
        </authorList>
    </citation>
    <scope>NUCLEOTIDE SEQUENCE</scope>
    <source>
        <strain evidence="2">CHK136-897</strain>
    </source>
</reference>
<dbReference type="Proteomes" id="UP000824142">
    <property type="component" value="Unassembled WGS sequence"/>
</dbReference>
<protein>
    <submittedName>
        <fullName evidence="2">DUF308 domain-containing protein</fullName>
    </submittedName>
</protein>
<evidence type="ECO:0000313" key="3">
    <source>
        <dbReference type="Proteomes" id="UP000824142"/>
    </source>
</evidence>
<name>A0A9D1SMV2_9PROT</name>
<dbReference type="GO" id="GO:0005886">
    <property type="term" value="C:plasma membrane"/>
    <property type="evidence" value="ECO:0007669"/>
    <property type="project" value="TreeGrafter"/>
</dbReference>
<organism evidence="2 3">
    <name type="scientific">Candidatus Enterousia avicola</name>
    <dbReference type="NCBI Taxonomy" id="2840787"/>
    <lineage>
        <taxon>Bacteria</taxon>
        <taxon>Pseudomonadati</taxon>
        <taxon>Pseudomonadota</taxon>
        <taxon>Alphaproteobacteria</taxon>
        <taxon>Candidatus Enterousia</taxon>
    </lineage>
</organism>
<gene>
    <name evidence="2" type="ORF">IAC63_03975</name>
</gene>